<feature type="region of interest" description="Disordered" evidence="1">
    <location>
        <begin position="1"/>
        <end position="25"/>
    </location>
</feature>
<evidence type="ECO:0000313" key="3">
    <source>
        <dbReference type="Proteomes" id="UP000499080"/>
    </source>
</evidence>
<sequence>MVSEAKPGISGQDSCSRCSRIEDSSKPKLQLNLKLAEKEMQPLIVAASKDKLPIKLKLAVKVYTKTSEVQGKFLNNEK</sequence>
<name>A0A4Y2NML8_ARAVE</name>
<evidence type="ECO:0000313" key="2">
    <source>
        <dbReference type="EMBL" id="GBN38986.1"/>
    </source>
</evidence>
<comment type="caution">
    <text evidence="2">The sequence shown here is derived from an EMBL/GenBank/DDBJ whole genome shotgun (WGS) entry which is preliminary data.</text>
</comment>
<keyword evidence="3" id="KW-1185">Reference proteome</keyword>
<dbReference type="Proteomes" id="UP000499080">
    <property type="component" value="Unassembled WGS sequence"/>
</dbReference>
<organism evidence="2 3">
    <name type="scientific">Araneus ventricosus</name>
    <name type="common">Orbweaver spider</name>
    <name type="synonym">Epeira ventricosa</name>
    <dbReference type="NCBI Taxonomy" id="182803"/>
    <lineage>
        <taxon>Eukaryota</taxon>
        <taxon>Metazoa</taxon>
        <taxon>Ecdysozoa</taxon>
        <taxon>Arthropoda</taxon>
        <taxon>Chelicerata</taxon>
        <taxon>Arachnida</taxon>
        <taxon>Araneae</taxon>
        <taxon>Araneomorphae</taxon>
        <taxon>Entelegynae</taxon>
        <taxon>Araneoidea</taxon>
        <taxon>Araneidae</taxon>
        <taxon>Araneus</taxon>
    </lineage>
</organism>
<protein>
    <submittedName>
        <fullName evidence="2">Uncharacterized protein</fullName>
    </submittedName>
</protein>
<dbReference type="AlphaFoldDB" id="A0A4Y2NML8"/>
<reference evidence="2 3" key="1">
    <citation type="journal article" date="2019" name="Sci. Rep.">
        <title>Orb-weaving spider Araneus ventricosus genome elucidates the spidroin gene catalogue.</title>
        <authorList>
            <person name="Kono N."/>
            <person name="Nakamura H."/>
            <person name="Ohtoshi R."/>
            <person name="Moran D.A.P."/>
            <person name="Shinohara A."/>
            <person name="Yoshida Y."/>
            <person name="Fujiwara M."/>
            <person name="Mori M."/>
            <person name="Tomita M."/>
            <person name="Arakawa K."/>
        </authorList>
    </citation>
    <scope>NUCLEOTIDE SEQUENCE [LARGE SCALE GENOMIC DNA]</scope>
</reference>
<accession>A0A4Y2NML8</accession>
<evidence type="ECO:0000256" key="1">
    <source>
        <dbReference type="SAM" id="MobiDB-lite"/>
    </source>
</evidence>
<dbReference type="EMBL" id="BGPR01009271">
    <property type="protein sequence ID" value="GBN38986.1"/>
    <property type="molecule type" value="Genomic_DNA"/>
</dbReference>
<gene>
    <name evidence="2" type="ORF">AVEN_3430_1</name>
</gene>
<proteinExistence type="predicted"/>